<dbReference type="InterPro" id="IPR050278">
    <property type="entry name" value="Serine_Prot_S9B/DPPIV"/>
</dbReference>
<evidence type="ECO:0000313" key="10">
    <source>
        <dbReference type="EMBL" id="QNI34136.1"/>
    </source>
</evidence>
<dbReference type="SUPFAM" id="SSF53474">
    <property type="entry name" value="alpha/beta-Hydrolases"/>
    <property type="match status" value="1"/>
</dbReference>
<dbReference type="Gene3D" id="3.40.50.1820">
    <property type="entry name" value="alpha/beta hydrolase"/>
    <property type="match status" value="1"/>
</dbReference>
<dbReference type="InterPro" id="IPR002471">
    <property type="entry name" value="Pept_S9_AS"/>
</dbReference>
<dbReference type="InterPro" id="IPR001375">
    <property type="entry name" value="Peptidase_S9_cat"/>
</dbReference>
<evidence type="ECO:0000256" key="1">
    <source>
        <dbReference type="ARBA" id="ARBA00022670"/>
    </source>
</evidence>
<comment type="function">
    <text evidence="6">This enzyme catalyzes the hydrolysis of the N-terminal peptide bond of an N-acetylated peptide to generate an N-acetylated amino acid and a peptide with a free N-terminus. It preferentially cleaves off Ac-Ala, Ac-Met and Ac-Ser. Also, involved in the degradation of oxidized and glycated proteins.</text>
</comment>
<evidence type="ECO:0000313" key="11">
    <source>
        <dbReference type="Proteomes" id="UP000515312"/>
    </source>
</evidence>
<dbReference type="GO" id="GO:0008239">
    <property type="term" value="F:dipeptidyl-peptidase activity"/>
    <property type="evidence" value="ECO:0007669"/>
    <property type="project" value="TreeGrafter"/>
</dbReference>
<sequence length="695" mass="76252">MNFARGLFLWSLCLASTFLLGQSFTLDQALSAPFNSELTAAPIGGTFAWVTNLQGRRNLWAATRNADGKTYSSQQLTKYSEDDGIEIGNIAWTPDGQSLVYVRGGDFEFPERPAPNPDLLSDGVNQEIWVVSVHGGEPRKLATGMAPAVSPVGDEIAYLLKGQIWEMSLKDPNAKPEQLMHTRGTLSSLLWSPNGKALAFVSDRGDHSFIGLYTPETKSLRYLDPGTDHDGSPAWSLDGKNIAFVRVPYSKHEALFGPKRTGLPWSIRVVEAESGKGHEIWRANEGRGSVFHEAQGQSQLHWTSAGAIIFPWEADGWLHLYSVSPNRETAELLTPGDFEVDRVAGSRDGKSIIYSSNQDDIDRRHIWKLDSASGHVSEITHGEGIETAPVVSGDGESIAVLRSDARVPIRPAIVGVNGDLEDLAPQAKFPAASFVVPQQVIFSSADGFRIHGQLFLSKSTQDGRRHPAIVFFHGGSRRQMFLGWHPMEYYSNAYGMNQYLASLGYIVLSVNYRSGIGYGEEFREALNYGATGASEFNDVLGAGLYLRGRSDVDAAHIGVWGGSYGGYLTALALARASDMFAAGVDMHGVHDWNLELGNWLPAYDPAADPQGARTAWLSSPLSSVNTWRSPVLLIQGDDDRNVVFAQTVQLAEALRKQKVEIDELIFPDEIHDFLLHRDWLAAYSASAEFFAKHLK</sequence>
<gene>
    <name evidence="10" type="ORF">H7849_09665</name>
</gene>
<dbReference type="InterPro" id="IPR011042">
    <property type="entry name" value="6-blade_b-propeller_TolB-like"/>
</dbReference>
<feature type="domain" description="Peptidase S9 prolyl oligopeptidase catalytic" evidence="8">
    <location>
        <begin position="498"/>
        <end position="695"/>
    </location>
</feature>
<organism evidence="10 11">
    <name type="scientific">Alloacidobacterium dinghuense</name>
    <dbReference type="NCBI Taxonomy" id="2763107"/>
    <lineage>
        <taxon>Bacteria</taxon>
        <taxon>Pseudomonadati</taxon>
        <taxon>Acidobacteriota</taxon>
        <taxon>Terriglobia</taxon>
        <taxon>Terriglobales</taxon>
        <taxon>Acidobacteriaceae</taxon>
        <taxon>Alloacidobacterium</taxon>
    </lineage>
</organism>
<dbReference type="KEGG" id="adin:H7849_09665"/>
<feature type="domain" description="Dipeptidylpeptidase IV N-terminal" evidence="9">
    <location>
        <begin position="300"/>
        <end position="400"/>
    </location>
</feature>
<dbReference type="SUPFAM" id="SSF82171">
    <property type="entry name" value="DPP6 N-terminal domain-like"/>
    <property type="match status" value="1"/>
</dbReference>
<dbReference type="PANTHER" id="PTHR11731:SF193">
    <property type="entry name" value="DIPEPTIDYL PEPTIDASE 9"/>
    <property type="match status" value="1"/>
</dbReference>
<dbReference type="Pfam" id="PF00326">
    <property type="entry name" value="Peptidase_S9"/>
    <property type="match status" value="1"/>
</dbReference>
<proteinExistence type="predicted"/>
<dbReference type="InterPro" id="IPR002469">
    <property type="entry name" value="Peptidase_S9B_N"/>
</dbReference>
<dbReference type="RefSeq" id="WP_186746047.1">
    <property type="nucleotide sequence ID" value="NZ_CP060394.1"/>
</dbReference>
<evidence type="ECO:0000259" key="9">
    <source>
        <dbReference type="Pfam" id="PF00930"/>
    </source>
</evidence>
<evidence type="ECO:0000256" key="6">
    <source>
        <dbReference type="ARBA" id="ARBA00045885"/>
    </source>
</evidence>
<evidence type="ECO:0000256" key="4">
    <source>
        <dbReference type="ARBA" id="ARBA00032284"/>
    </source>
</evidence>
<keyword evidence="2" id="KW-0378">Hydrolase</keyword>
<dbReference type="PANTHER" id="PTHR11731">
    <property type="entry name" value="PROTEASE FAMILY S9B,C DIPEPTIDYL-PEPTIDASE IV-RELATED"/>
    <property type="match status" value="1"/>
</dbReference>
<dbReference type="Gene3D" id="2.120.10.30">
    <property type="entry name" value="TolB, C-terminal domain"/>
    <property type="match status" value="1"/>
</dbReference>
<dbReference type="Proteomes" id="UP000515312">
    <property type="component" value="Chromosome"/>
</dbReference>
<protein>
    <recommendedName>
        <fullName evidence="5">Acyl-peptide hydrolase</fullName>
    </recommendedName>
    <alternativeName>
        <fullName evidence="4">Acylaminoacyl-peptidase</fullName>
    </alternativeName>
</protein>
<evidence type="ECO:0000256" key="2">
    <source>
        <dbReference type="ARBA" id="ARBA00022801"/>
    </source>
</evidence>
<keyword evidence="1" id="KW-0645">Protease</keyword>
<evidence type="ECO:0000256" key="5">
    <source>
        <dbReference type="ARBA" id="ARBA00032596"/>
    </source>
</evidence>
<dbReference type="GO" id="GO:0004252">
    <property type="term" value="F:serine-type endopeptidase activity"/>
    <property type="evidence" value="ECO:0007669"/>
    <property type="project" value="InterPro"/>
</dbReference>
<dbReference type="Pfam" id="PF07676">
    <property type="entry name" value="PD40"/>
    <property type="match status" value="3"/>
</dbReference>
<evidence type="ECO:0000256" key="7">
    <source>
        <dbReference type="SAM" id="SignalP"/>
    </source>
</evidence>
<keyword evidence="11" id="KW-1185">Reference proteome</keyword>
<keyword evidence="3" id="KW-0007">Acetylation</keyword>
<keyword evidence="7" id="KW-0732">Signal</keyword>
<feature type="signal peptide" evidence="7">
    <location>
        <begin position="1"/>
        <end position="21"/>
    </location>
</feature>
<feature type="chain" id="PRO_5028912518" description="Acyl-peptide hydrolase" evidence="7">
    <location>
        <begin position="22"/>
        <end position="695"/>
    </location>
</feature>
<dbReference type="PROSITE" id="PS00708">
    <property type="entry name" value="PRO_ENDOPEP_SER"/>
    <property type="match status" value="1"/>
</dbReference>
<evidence type="ECO:0000259" key="8">
    <source>
        <dbReference type="Pfam" id="PF00326"/>
    </source>
</evidence>
<dbReference type="Pfam" id="PF00930">
    <property type="entry name" value="DPPIV_N"/>
    <property type="match status" value="1"/>
</dbReference>
<dbReference type="EMBL" id="CP060394">
    <property type="protein sequence ID" value="QNI34136.1"/>
    <property type="molecule type" value="Genomic_DNA"/>
</dbReference>
<evidence type="ECO:0000256" key="3">
    <source>
        <dbReference type="ARBA" id="ARBA00022990"/>
    </source>
</evidence>
<accession>A0A7G8BNL6</accession>
<dbReference type="InterPro" id="IPR029058">
    <property type="entry name" value="AB_hydrolase_fold"/>
</dbReference>
<dbReference type="AlphaFoldDB" id="A0A7G8BNL6"/>
<name>A0A7G8BNL6_9BACT</name>
<dbReference type="GO" id="GO:0006508">
    <property type="term" value="P:proteolysis"/>
    <property type="evidence" value="ECO:0007669"/>
    <property type="project" value="UniProtKB-KW"/>
</dbReference>
<reference evidence="10 11" key="1">
    <citation type="submission" date="2020-08" db="EMBL/GenBank/DDBJ databases">
        <title>Edaphobacter telluris sp. nov. and Acidobacterium dinghuensis sp. nov., two acidobacteria isolated from forest soil.</title>
        <authorList>
            <person name="Fu J."/>
            <person name="Qiu L."/>
        </authorList>
    </citation>
    <scope>NUCLEOTIDE SEQUENCE [LARGE SCALE GENOMIC DNA]</scope>
    <source>
        <strain evidence="10">4Y35</strain>
    </source>
</reference>
<dbReference type="InterPro" id="IPR011659">
    <property type="entry name" value="WD40"/>
</dbReference>